<feature type="region of interest" description="Disordered" evidence="1">
    <location>
        <begin position="158"/>
        <end position="232"/>
    </location>
</feature>
<feature type="compositionally biased region" description="Low complexity" evidence="1">
    <location>
        <begin position="194"/>
        <end position="204"/>
    </location>
</feature>
<feature type="compositionally biased region" description="Basic and acidic residues" evidence="1">
    <location>
        <begin position="181"/>
        <end position="191"/>
    </location>
</feature>
<accession>A0ABN8JAL0</accession>
<gene>
    <name evidence="2" type="ORF">IPOD504_LOCUS17813</name>
</gene>
<dbReference type="Proteomes" id="UP000837857">
    <property type="component" value="Unassembled WGS sequence"/>
</dbReference>
<feature type="region of interest" description="Disordered" evidence="1">
    <location>
        <begin position="19"/>
        <end position="98"/>
    </location>
</feature>
<name>A0ABN8JAL0_9NEOP</name>
<reference evidence="2" key="1">
    <citation type="submission" date="2022-03" db="EMBL/GenBank/DDBJ databases">
        <authorList>
            <person name="Martin H S."/>
        </authorList>
    </citation>
    <scope>NUCLEOTIDE SEQUENCE [LARGE SCALE GENOMIC DNA]</scope>
</reference>
<comment type="caution">
    <text evidence="2">The sequence shown here is derived from an EMBL/GenBank/DDBJ whole genome shotgun (WGS) entry which is preliminary data.</text>
</comment>
<evidence type="ECO:0000313" key="3">
    <source>
        <dbReference type="Proteomes" id="UP000837857"/>
    </source>
</evidence>
<evidence type="ECO:0000256" key="1">
    <source>
        <dbReference type="SAM" id="MobiDB-lite"/>
    </source>
</evidence>
<proteinExistence type="predicted"/>
<evidence type="ECO:0000313" key="2">
    <source>
        <dbReference type="EMBL" id="CAH2080343.1"/>
    </source>
</evidence>
<sequence>MCPFSSHYDAQVCTWFFIGPPQPSDSDRPRRTRRRLPLALIPTREEGSITNGPHRSYVGNHEPPLGFGKPLRRSSEEDGSRVSGQATDPSADKPMVEKPSTFANGLQQIVLPYGCETFPQISWRTTPPVRQRPTPTQHVPDRFRSPVVYQASAGTIGCDVPSEHREKDREIKGLLSRKREKREGIREKNHNGDSISDVRSPSSSKRYTTGRDAGGVRWINGGPGRGRVVSKF</sequence>
<feature type="non-terminal residue" evidence="2">
    <location>
        <position position="232"/>
    </location>
</feature>
<dbReference type="EMBL" id="CAKOGK010000226">
    <property type="protein sequence ID" value="CAH2080343.1"/>
    <property type="molecule type" value="Genomic_DNA"/>
</dbReference>
<keyword evidence="3" id="KW-1185">Reference proteome</keyword>
<feature type="compositionally biased region" description="Basic and acidic residues" evidence="1">
    <location>
        <begin position="161"/>
        <end position="172"/>
    </location>
</feature>
<protein>
    <submittedName>
        <fullName evidence="2">Uncharacterized protein</fullName>
    </submittedName>
</protein>
<organism evidence="2 3">
    <name type="scientific">Iphiclides podalirius</name>
    <name type="common">scarce swallowtail</name>
    <dbReference type="NCBI Taxonomy" id="110791"/>
    <lineage>
        <taxon>Eukaryota</taxon>
        <taxon>Metazoa</taxon>
        <taxon>Ecdysozoa</taxon>
        <taxon>Arthropoda</taxon>
        <taxon>Hexapoda</taxon>
        <taxon>Insecta</taxon>
        <taxon>Pterygota</taxon>
        <taxon>Neoptera</taxon>
        <taxon>Endopterygota</taxon>
        <taxon>Lepidoptera</taxon>
        <taxon>Glossata</taxon>
        <taxon>Ditrysia</taxon>
        <taxon>Papilionoidea</taxon>
        <taxon>Papilionidae</taxon>
        <taxon>Papilioninae</taxon>
        <taxon>Iphiclides</taxon>
    </lineage>
</organism>